<dbReference type="Proteomes" id="UP000586093">
    <property type="component" value="Unassembled WGS sequence"/>
</dbReference>
<comment type="subcellular location">
    <subcellularLocation>
        <location evidence="11">Cell membrane</location>
        <topology evidence="11">Peripheral membrane protein</topology>
    </subcellularLocation>
</comment>
<gene>
    <name evidence="11" type="primary">psd</name>
    <name evidence="13" type="ORF">H4F90_06615</name>
</gene>
<evidence type="ECO:0000313" key="13">
    <source>
        <dbReference type="EMBL" id="MBB1161649.1"/>
    </source>
</evidence>
<keyword evidence="1 11" id="KW-1003">Cell membrane</keyword>
<evidence type="ECO:0000256" key="9">
    <source>
        <dbReference type="ARBA" id="ARBA00023264"/>
    </source>
</evidence>
<comment type="subunit">
    <text evidence="11">Heterodimer of a large membrane-associated beta subunit and a small pyruvoyl-containing alpha subunit.</text>
</comment>
<evidence type="ECO:0000256" key="1">
    <source>
        <dbReference type="ARBA" id="ARBA00022475"/>
    </source>
</evidence>
<dbReference type="RefSeq" id="WP_182662584.1">
    <property type="nucleotide sequence ID" value="NZ_JACIVI010000001.1"/>
</dbReference>
<feature type="active site" description="Schiff-base intermediate with substrate; via pyruvic acid" evidence="11">
    <location>
        <position position="181"/>
    </location>
</feature>
<evidence type="ECO:0000256" key="8">
    <source>
        <dbReference type="ARBA" id="ARBA00023239"/>
    </source>
</evidence>
<dbReference type="GO" id="GO:0006646">
    <property type="term" value="P:phosphatidylethanolamine biosynthetic process"/>
    <property type="evidence" value="ECO:0007669"/>
    <property type="project" value="UniProtKB-UniRule"/>
</dbReference>
<dbReference type="EMBL" id="JACIVI010000001">
    <property type="protein sequence ID" value="MBB1161649.1"/>
    <property type="molecule type" value="Genomic_DNA"/>
</dbReference>
<feature type="site" description="Cleavage (non-hydrolytic); by autocatalysis" evidence="11">
    <location>
        <begin position="180"/>
        <end position="181"/>
    </location>
</feature>
<evidence type="ECO:0000256" key="10">
    <source>
        <dbReference type="ARBA" id="ARBA00023317"/>
    </source>
</evidence>
<dbReference type="NCBIfam" id="NF003678">
    <property type="entry name" value="PRK05305.1-2"/>
    <property type="match status" value="1"/>
</dbReference>
<dbReference type="InterPro" id="IPR033175">
    <property type="entry name" value="PSD-A"/>
</dbReference>
<sequence>MEYPHPLLAREGWPFIGGMLVIALLASAYLPVWLAAIAWLLLVFVVQFFRDPPRAVPAEAGAVLSPADGRIVKVERAHDPYAGRDALLISVFMNVFNVHSNRSGVDGTVKAVQYFPGKFLNADLDKASTENERNAVVIDAGGRTVTLVQVAGLIARRILCYTQVGAVLRRGQRYGFIRFGSRVDVYLPLDAQPRVAPGQKVSATTTVLATLPTP</sequence>
<keyword evidence="9 11" id="KW-1208">Phospholipid metabolism</keyword>
<keyword evidence="5 11" id="KW-0472">Membrane</keyword>
<dbReference type="PANTHER" id="PTHR35809:SF1">
    <property type="entry name" value="ARCHAETIDYLSERINE DECARBOXYLASE PROENZYME-RELATED"/>
    <property type="match status" value="1"/>
</dbReference>
<evidence type="ECO:0000256" key="5">
    <source>
        <dbReference type="ARBA" id="ARBA00023136"/>
    </source>
</evidence>
<accession>A0A839HQS0</accession>
<dbReference type="NCBIfam" id="NF003680">
    <property type="entry name" value="PRK05305.1-5"/>
    <property type="match status" value="1"/>
</dbReference>
<reference evidence="13 14" key="1">
    <citation type="submission" date="2020-08" db="EMBL/GenBank/DDBJ databases">
        <title>Aquariorum lacteus gen. nov., sp. nov., a new member of the family Comamonadaceae, isolated from freshwater aquarium.</title>
        <authorList>
            <person name="Chun S.-J."/>
        </authorList>
    </citation>
    <scope>NUCLEOTIDE SEQUENCE [LARGE SCALE GENOMIC DNA]</scope>
    <source>
        <strain evidence="13 14">SJAQ100</strain>
    </source>
</reference>
<keyword evidence="2 11" id="KW-0444">Lipid biosynthesis</keyword>
<keyword evidence="7 11" id="KW-0594">Phospholipid biosynthesis</keyword>
<dbReference type="NCBIfam" id="NF003685">
    <property type="entry name" value="PRK05305.2-5"/>
    <property type="match status" value="1"/>
</dbReference>
<organism evidence="13 14">
    <name type="scientific">Aquariibacter albus</name>
    <dbReference type="NCBI Taxonomy" id="2759899"/>
    <lineage>
        <taxon>Bacteria</taxon>
        <taxon>Pseudomonadati</taxon>
        <taxon>Pseudomonadota</taxon>
        <taxon>Betaproteobacteria</taxon>
        <taxon>Burkholderiales</taxon>
        <taxon>Sphaerotilaceae</taxon>
        <taxon>Aquariibacter</taxon>
    </lineage>
</organism>
<feature type="modified residue" description="Pyruvic acid (Ser); by autocatalysis" evidence="11">
    <location>
        <position position="181"/>
    </location>
</feature>
<keyword evidence="12" id="KW-1133">Transmembrane helix</keyword>
<dbReference type="AlphaFoldDB" id="A0A839HQS0"/>
<comment type="cofactor">
    <cofactor evidence="11">
        <name>pyruvate</name>
        <dbReference type="ChEBI" id="CHEBI:15361"/>
    </cofactor>
    <text evidence="11">Binds 1 pyruvoyl group covalently per subunit.</text>
</comment>
<dbReference type="EC" id="4.1.1.65" evidence="11"/>
<comment type="caution">
    <text evidence="13">The sequence shown here is derived from an EMBL/GenBank/DDBJ whole genome shotgun (WGS) entry which is preliminary data.</text>
</comment>
<feature type="chain" id="PRO_5033176026" description="Phosphatidylserine decarboxylase alpha chain" evidence="11">
    <location>
        <begin position="181"/>
        <end position="214"/>
    </location>
</feature>
<evidence type="ECO:0000256" key="3">
    <source>
        <dbReference type="ARBA" id="ARBA00022793"/>
    </source>
</evidence>
<evidence type="ECO:0000256" key="11">
    <source>
        <dbReference type="HAMAP-Rule" id="MF_00664"/>
    </source>
</evidence>
<keyword evidence="8 11" id="KW-0456">Lyase</keyword>
<evidence type="ECO:0000256" key="4">
    <source>
        <dbReference type="ARBA" id="ARBA00023098"/>
    </source>
</evidence>
<evidence type="ECO:0000256" key="7">
    <source>
        <dbReference type="ARBA" id="ARBA00023209"/>
    </source>
</evidence>
<keyword evidence="14" id="KW-1185">Reference proteome</keyword>
<keyword evidence="3 11" id="KW-0210">Decarboxylase</keyword>
<dbReference type="HAMAP" id="MF_00664">
    <property type="entry name" value="PS_decarb_PSD_A"/>
    <property type="match status" value="1"/>
</dbReference>
<protein>
    <recommendedName>
        <fullName evidence="11">Phosphatidylserine decarboxylase proenzyme</fullName>
        <ecNumber evidence="11">4.1.1.65</ecNumber>
    </recommendedName>
    <component>
        <recommendedName>
            <fullName evidence="11">Phosphatidylserine decarboxylase alpha chain</fullName>
        </recommendedName>
    </component>
    <component>
        <recommendedName>
            <fullName evidence="11">Phosphatidylserine decarboxylase beta chain</fullName>
        </recommendedName>
    </component>
</protein>
<comment type="catalytic activity">
    <reaction evidence="11">
        <text>a 1,2-diacyl-sn-glycero-3-phospho-L-serine + H(+) = a 1,2-diacyl-sn-glycero-3-phosphoethanolamine + CO2</text>
        <dbReference type="Rhea" id="RHEA:20828"/>
        <dbReference type="ChEBI" id="CHEBI:15378"/>
        <dbReference type="ChEBI" id="CHEBI:16526"/>
        <dbReference type="ChEBI" id="CHEBI:57262"/>
        <dbReference type="ChEBI" id="CHEBI:64612"/>
        <dbReference type="EC" id="4.1.1.65"/>
    </reaction>
</comment>
<evidence type="ECO:0000256" key="12">
    <source>
        <dbReference type="SAM" id="Phobius"/>
    </source>
</evidence>
<keyword evidence="4 11" id="KW-0443">Lipid metabolism</keyword>
<dbReference type="Pfam" id="PF02666">
    <property type="entry name" value="PS_Dcarbxylase"/>
    <property type="match status" value="1"/>
</dbReference>
<evidence type="ECO:0000313" key="14">
    <source>
        <dbReference type="Proteomes" id="UP000586093"/>
    </source>
</evidence>
<dbReference type="PANTHER" id="PTHR35809">
    <property type="entry name" value="ARCHAETIDYLSERINE DECARBOXYLASE PROENZYME-RELATED"/>
    <property type="match status" value="1"/>
</dbReference>
<keyword evidence="6 11" id="KW-0865">Zymogen</keyword>
<keyword evidence="10 11" id="KW-0670">Pyruvate</keyword>
<comment type="function">
    <text evidence="11">Catalyzes the formation of phosphatidylethanolamine (PtdEtn) from phosphatidylserine (PtdSer).</text>
</comment>
<comment type="pathway">
    <text evidence="11">Phospholipid metabolism; phosphatidylethanolamine biosynthesis; phosphatidylethanolamine from CDP-diacylglycerol: step 2/2.</text>
</comment>
<evidence type="ECO:0000256" key="6">
    <source>
        <dbReference type="ARBA" id="ARBA00023145"/>
    </source>
</evidence>
<keyword evidence="12" id="KW-0812">Transmembrane</keyword>
<feature type="transmembrane region" description="Helical" evidence="12">
    <location>
        <begin position="12"/>
        <end position="45"/>
    </location>
</feature>
<comment type="PTM">
    <text evidence="11">Is synthesized initially as an inactive proenzyme. Formation of the active enzyme involves a self-maturation process in which the active site pyruvoyl group is generated from an internal serine residue via an autocatalytic post-translational modification. Two non-identical subunits are generated from the proenzyme in this reaction, and the pyruvate is formed at the N-terminus of the alpha chain, which is derived from the carboxyl end of the proenzyme. The post-translation cleavage follows an unusual pathway, termed non-hydrolytic serinolysis, in which the side chain hydroxyl group of the serine supplies its oxygen atom to form the C-terminus of the beta chain, while the remainder of the serine residue undergoes an oxidative deamination to produce ammonia and the pyruvoyl prosthetic group on the alpha chain.</text>
</comment>
<proteinExistence type="inferred from homology"/>
<evidence type="ECO:0000256" key="2">
    <source>
        <dbReference type="ARBA" id="ARBA00022516"/>
    </source>
</evidence>
<feature type="chain" id="PRO_5033176027" description="Phosphatidylserine decarboxylase beta chain" evidence="11">
    <location>
        <begin position="1"/>
        <end position="180"/>
    </location>
</feature>
<comment type="similarity">
    <text evidence="11">Belongs to the phosphatidylserine decarboxylase family. PSD-A subfamily.</text>
</comment>
<name>A0A839HQS0_9BURK</name>
<dbReference type="GO" id="GO:0005886">
    <property type="term" value="C:plasma membrane"/>
    <property type="evidence" value="ECO:0007669"/>
    <property type="project" value="UniProtKB-SubCell"/>
</dbReference>
<dbReference type="UniPathway" id="UPA00558">
    <property type="reaction ID" value="UER00616"/>
</dbReference>
<dbReference type="InterPro" id="IPR003817">
    <property type="entry name" value="PS_Dcarbxylase"/>
</dbReference>
<dbReference type="GO" id="GO:0004609">
    <property type="term" value="F:phosphatidylserine decarboxylase activity"/>
    <property type="evidence" value="ECO:0007669"/>
    <property type="project" value="UniProtKB-UniRule"/>
</dbReference>